<keyword evidence="3" id="KW-1185">Reference proteome</keyword>
<sequence>MSASASTSTSFDDGFTAADKFMMDPDRDDSASFTEDHPWYRGICSSYGIKDNWFPHTIPLAILELFAELVRVEDTSSNSIREGTKIGLDILKQSEETALLRREGRWFVQRALDFLNLVAADKKASGRRAAVPGSLEDLCVRSIVQDMDQFQTLVEKHHKCSTVARSRLRTEHKREAKLHILQQKEVVREAKKKLGFVSTSCRIASFPESPSTIPAMALHSISNLYHRSLHRGGTLLDLQADARLAAFPPLEVLLDLVNFFRAIESAQVEEGEARSGKRMRATSSSDQDNHEASLELAAGQEPETPVLNDELPKLLLLAELAQEGLAFGNMEQLNRFKNDTYQLLADMRWQWSMHDGILTDKNGFVSLQCQCITFAKALLFDEAAAICELLVAMCREDEERAPSIKNKVRLAAALGALSVLLEPTFKNLTGTQAAEEGIKILQPLFRTNPARYISLMTALKVANVKSLLRMGRGTFSEECRIRTLRKAFRIAGEASILAQKHSDDQATEVNISISLARTLHIKAWGGTSVIRRLLDYQARHRYPNCPLLPAGRGEREIQAFQPSEYLKGLLKKLNVNTVNALVAVSERSIQLYRELSKQVPKLCGPLLGEALILKADLLSCYSSQAVDAYKEATKFYDTLSTTFPHQFDEPATRAYTGLAKRQLWANNLEGAADSYQKVLDHLLEPLGTNEFKTREQSQQSDRVEDLEIDRPMICLQLERYNEILADLERVREFLGQKDDAPSCSMTAGMAVQGCCYWLQGRLEEAKGILKLGFQPIIEFEETLKGIDCLRDGCWDNDQGYIFTIGWQGAVKSAMGDHIHALKDGELAVKMLRKRQSNAEKRYSEHYELDPFQRVMLPHHLVILAGTMLAVGRNEDAMEHVEESLQLNSDVKMDPSTVKTALMLKARLLEETESRGNFKEAAKIRAEADAIPFRGFLHR</sequence>
<dbReference type="SUPFAM" id="SSF48452">
    <property type="entry name" value="TPR-like"/>
    <property type="match status" value="1"/>
</dbReference>
<feature type="region of interest" description="Disordered" evidence="1">
    <location>
        <begin position="271"/>
        <end position="292"/>
    </location>
</feature>
<proteinExistence type="predicted"/>
<protein>
    <submittedName>
        <fullName evidence="2">Uncharacterized protein</fullName>
    </submittedName>
</protein>
<comment type="caution">
    <text evidence="2">The sequence shown here is derived from an EMBL/GenBank/DDBJ whole genome shotgun (WGS) entry which is preliminary data.</text>
</comment>
<gene>
    <name evidence="2" type="ORF">A4X13_0g3100</name>
</gene>
<evidence type="ECO:0000256" key="1">
    <source>
        <dbReference type="SAM" id="MobiDB-lite"/>
    </source>
</evidence>
<dbReference type="AlphaFoldDB" id="A0A8T8T344"/>
<organism evidence="2 3">
    <name type="scientific">Tilletia indica</name>
    <dbReference type="NCBI Taxonomy" id="43049"/>
    <lineage>
        <taxon>Eukaryota</taxon>
        <taxon>Fungi</taxon>
        <taxon>Dikarya</taxon>
        <taxon>Basidiomycota</taxon>
        <taxon>Ustilaginomycotina</taxon>
        <taxon>Exobasidiomycetes</taxon>
        <taxon>Tilletiales</taxon>
        <taxon>Tilletiaceae</taxon>
        <taxon>Tilletia</taxon>
    </lineage>
</organism>
<dbReference type="InterPro" id="IPR011990">
    <property type="entry name" value="TPR-like_helical_dom_sf"/>
</dbReference>
<reference evidence="2" key="2">
    <citation type="journal article" date="2019" name="IMA Fungus">
        <title>Genome sequencing and comparison of five Tilletia species to identify candidate genes for the detection of regulated species infecting wheat.</title>
        <authorList>
            <person name="Nguyen H.D.T."/>
            <person name="Sultana T."/>
            <person name="Kesanakurti P."/>
            <person name="Hambleton S."/>
        </authorList>
    </citation>
    <scope>NUCLEOTIDE SEQUENCE</scope>
    <source>
        <strain evidence="2">DAOMC 236416</strain>
    </source>
</reference>
<dbReference type="Gene3D" id="1.25.40.10">
    <property type="entry name" value="Tetratricopeptide repeat domain"/>
    <property type="match status" value="1"/>
</dbReference>
<feature type="non-terminal residue" evidence="2">
    <location>
        <position position="1"/>
    </location>
</feature>
<dbReference type="Proteomes" id="UP000077521">
    <property type="component" value="Unassembled WGS sequence"/>
</dbReference>
<evidence type="ECO:0000313" key="3">
    <source>
        <dbReference type="Proteomes" id="UP000077521"/>
    </source>
</evidence>
<name>A0A8T8T344_9BASI</name>
<dbReference type="EMBL" id="LWDF02000165">
    <property type="protein sequence ID" value="KAE8255256.1"/>
    <property type="molecule type" value="Genomic_DNA"/>
</dbReference>
<accession>A0A8T8T344</accession>
<reference evidence="2" key="1">
    <citation type="submission" date="2016-04" db="EMBL/GenBank/DDBJ databases">
        <authorList>
            <person name="Nguyen H.D."/>
            <person name="Samba Siva P."/>
            <person name="Cullis J."/>
            <person name="Levesque C.A."/>
            <person name="Hambleton S."/>
        </authorList>
    </citation>
    <scope>NUCLEOTIDE SEQUENCE</scope>
    <source>
        <strain evidence="2">DAOMC 236416</strain>
    </source>
</reference>
<evidence type="ECO:0000313" key="2">
    <source>
        <dbReference type="EMBL" id="KAE8255256.1"/>
    </source>
</evidence>